<evidence type="ECO:0000259" key="1">
    <source>
        <dbReference type="Pfam" id="PF21837"/>
    </source>
</evidence>
<dbReference type="RefSeq" id="WP_237230940.1">
    <property type="nucleotide sequence ID" value="NZ_JAKKDV010000002.1"/>
</dbReference>
<keyword evidence="3" id="KW-1185">Reference proteome</keyword>
<name>A0ABS9IIP7_9FLAO</name>
<accession>A0ABS9IIP7</accession>
<dbReference type="EMBL" id="JAKKDV010000002">
    <property type="protein sequence ID" value="MCF7560258.1"/>
    <property type="molecule type" value="Genomic_DNA"/>
</dbReference>
<protein>
    <recommendedName>
        <fullName evidence="1">DUF6896 domain-containing protein</fullName>
    </recommendedName>
</protein>
<evidence type="ECO:0000313" key="2">
    <source>
        <dbReference type="EMBL" id="MCF7560258.1"/>
    </source>
</evidence>
<dbReference type="Pfam" id="PF21837">
    <property type="entry name" value="DUF6896"/>
    <property type="match status" value="1"/>
</dbReference>
<dbReference type="InterPro" id="IPR054191">
    <property type="entry name" value="DUF6896"/>
</dbReference>
<comment type="caution">
    <text evidence="2">The sequence shown here is derived from an EMBL/GenBank/DDBJ whole genome shotgun (WGS) entry which is preliminary data.</text>
</comment>
<dbReference type="Proteomes" id="UP001200022">
    <property type="component" value="Unassembled WGS sequence"/>
</dbReference>
<reference evidence="2 3" key="1">
    <citation type="submission" date="2022-01" db="EMBL/GenBank/DDBJ databases">
        <title>Draft genome sequence of Sabulilitoribacter multivorans KCTC 32326.</title>
        <authorList>
            <person name="Oh J.-S."/>
        </authorList>
    </citation>
    <scope>NUCLEOTIDE SEQUENCE [LARGE SCALE GENOMIC DNA]</scope>
    <source>
        <strain evidence="2 3">M-M16</strain>
    </source>
</reference>
<gene>
    <name evidence="2" type="ORF">L3X39_06365</name>
</gene>
<feature type="domain" description="DUF6896" evidence="1">
    <location>
        <begin position="7"/>
        <end position="139"/>
    </location>
</feature>
<organism evidence="2 3">
    <name type="scientific">Flaviramulus multivorans</name>
    <dbReference type="NCBI Taxonomy" id="1304750"/>
    <lineage>
        <taxon>Bacteria</taxon>
        <taxon>Pseudomonadati</taxon>
        <taxon>Bacteroidota</taxon>
        <taxon>Flavobacteriia</taxon>
        <taxon>Flavobacteriales</taxon>
        <taxon>Flavobacteriaceae</taxon>
        <taxon>Flaviramulus</taxon>
    </lineage>
</organism>
<evidence type="ECO:0000313" key="3">
    <source>
        <dbReference type="Proteomes" id="UP001200022"/>
    </source>
</evidence>
<sequence>MEDKLNIYDLIKDYQLSANKVVKIFKKKYGIENLLEGWHSRKYEQTGELKANGLKFYAFHGIGLSAHFNDKIVDFDFAFFPEQRWDGFDLWRLKGFVSSQPAKYKVFMNENYLESEFEKLKKNGEIKNPKLEFSTTLYFWSKDIPNEPIELIDFEKEKVQKKW</sequence>
<proteinExistence type="predicted"/>